<evidence type="ECO:0000313" key="3">
    <source>
        <dbReference type="Proteomes" id="UP000277811"/>
    </source>
</evidence>
<dbReference type="Proteomes" id="UP000277811">
    <property type="component" value="Unassembled WGS sequence"/>
</dbReference>
<dbReference type="OrthoDB" id="1683475at2"/>
<feature type="compositionally biased region" description="Basic and acidic residues" evidence="1">
    <location>
        <begin position="98"/>
        <end position="111"/>
    </location>
</feature>
<evidence type="ECO:0000313" key="2">
    <source>
        <dbReference type="EMBL" id="VBB06729.1"/>
    </source>
</evidence>
<dbReference type="EMBL" id="UPPP01000067">
    <property type="protein sequence ID" value="VBB06729.1"/>
    <property type="molecule type" value="Genomic_DNA"/>
</dbReference>
<reference evidence="2 3" key="1">
    <citation type="submission" date="2018-06" db="EMBL/GenBank/DDBJ databases">
        <authorList>
            <person name="Strepis N."/>
        </authorList>
    </citation>
    <scope>NUCLEOTIDE SEQUENCE [LARGE SCALE GENOMIC DNA]</scope>
    <source>
        <strain evidence="2">LUCI</strain>
    </source>
</reference>
<gene>
    <name evidence="2" type="ORF">LUCI_1965</name>
</gene>
<name>A0A498R6C0_9FIRM</name>
<protein>
    <submittedName>
        <fullName evidence="2">Uncharacterized protein</fullName>
    </submittedName>
</protein>
<organism evidence="2 3">
    <name type="scientific">Lucifera butyrica</name>
    <dbReference type="NCBI Taxonomy" id="1351585"/>
    <lineage>
        <taxon>Bacteria</taxon>
        <taxon>Bacillati</taxon>
        <taxon>Bacillota</taxon>
        <taxon>Negativicutes</taxon>
        <taxon>Veillonellales</taxon>
        <taxon>Veillonellaceae</taxon>
        <taxon>Lucifera</taxon>
    </lineage>
</organism>
<feature type="region of interest" description="Disordered" evidence="1">
    <location>
        <begin position="53"/>
        <end position="111"/>
    </location>
</feature>
<sequence length="111" mass="12857">MSIRPLDMQTILPQATTVSKNQHAAEHQNTLQQQGFAEQLQQIADKRLHQIQNVPKNEQGRVQREKHFKEQHANEQQADDNQENRKYQNHSNEEEDAGKDPSRGSHIDIKA</sequence>
<dbReference type="RefSeq" id="WP_122627677.1">
    <property type="nucleotide sequence ID" value="NZ_UPPP01000067.1"/>
</dbReference>
<evidence type="ECO:0000256" key="1">
    <source>
        <dbReference type="SAM" id="MobiDB-lite"/>
    </source>
</evidence>
<accession>A0A498R6C0</accession>
<feature type="compositionally biased region" description="Basic and acidic residues" evidence="1">
    <location>
        <begin position="58"/>
        <end position="73"/>
    </location>
</feature>
<keyword evidence="3" id="KW-1185">Reference proteome</keyword>
<dbReference type="AlphaFoldDB" id="A0A498R6C0"/>
<proteinExistence type="predicted"/>